<reference evidence="2 3" key="1">
    <citation type="submission" date="2019-05" db="EMBL/GenBank/DDBJ databases">
        <title>Emergence of the Ug99 lineage of the wheat stem rust pathogen through somatic hybridization.</title>
        <authorList>
            <person name="Li F."/>
            <person name="Upadhyaya N.M."/>
            <person name="Sperschneider J."/>
            <person name="Matny O."/>
            <person name="Nguyen-Phuc H."/>
            <person name="Mago R."/>
            <person name="Raley C."/>
            <person name="Miller M.E."/>
            <person name="Silverstein K.A.T."/>
            <person name="Henningsen E."/>
            <person name="Hirsch C.D."/>
            <person name="Visser B."/>
            <person name="Pretorius Z.A."/>
            <person name="Steffenson B.J."/>
            <person name="Schwessinger B."/>
            <person name="Dodds P.N."/>
            <person name="Figueroa M."/>
        </authorList>
    </citation>
    <scope>NUCLEOTIDE SEQUENCE [LARGE SCALE GENOMIC DNA]</scope>
    <source>
        <strain evidence="2">21-0</strain>
    </source>
</reference>
<comment type="caution">
    <text evidence="2">The sequence shown here is derived from an EMBL/GenBank/DDBJ whole genome shotgun (WGS) entry which is preliminary data.</text>
</comment>
<evidence type="ECO:0000313" key="3">
    <source>
        <dbReference type="Proteomes" id="UP000324748"/>
    </source>
</evidence>
<dbReference type="AlphaFoldDB" id="A0A5B0QYM9"/>
<dbReference type="Proteomes" id="UP000324748">
    <property type="component" value="Unassembled WGS sequence"/>
</dbReference>
<organism evidence="2 3">
    <name type="scientific">Puccinia graminis f. sp. tritici</name>
    <dbReference type="NCBI Taxonomy" id="56615"/>
    <lineage>
        <taxon>Eukaryota</taxon>
        <taxon>Fungi</taxon>
        <taxon>Dikarya</taxon>
        <taxon>Basidiomycota</taxon>
        <taxon>Pucciniomycotina</taxon>
        <taxon>Pucciniomycetes</taxon>
        <taxon>Pucciniales</taxon>
        <taxon>Pucciniaceae</taxon>
        <taxon>Puccinia</taxon>
    </lineage>
</organism>
<keyword evidence="3" id="KW-1185">Reference proteome</keyword>
<evidence type="ECO:0000256" key="1">
    <source>
        <dbReference type="SAM" id="MobiDB-lite"/>
    </source>
</evidence>
<gene>
    <name evidence="2" type="ORF">PGT21_033152</name>
</gene>
<dbReference type="EMBL" id="VSWC01000002">
    <property type="protein sequence ID" value="KAA1118189.1"/>
    <property type="molecule type" value="Genomic_DNA"/>
</dbReference>
<evidence type="ECO:0000313" key="2">
    <source>
        <dbReference type="EMBL" id="KAA1118189.1"/>
    </source>
</evidence>
<protein>
    <submittedName>
        <fullName evidence="2">Uncharacterized protein</fullName>
    </submittedName>
</protein>
<feature type="region of interest" description="Disordered" evidence="1">
    <location>
        <begin position="1"/>
        <end position="22"/>
    </location>
</feature>
<name>A0A5B0QYM9_PUCGR</name>
<sequence length="50" mass="5739">MQTATLQRIVPPDQPHNQNGNQINPIINFQKEIDEIARKTISHQHSPALR</sequence>
<accession>A0A5B0QYM9</accession>
<proteinExistence type="predicted"/>